<protein>
    <recommendedName>
        <fullName evidence="1">diguanylate cyclase</fullName>
        <ecNumber evidence="1">2.7.7.65</ecNumber>
    </recommendedName>
</protein>
<comment type="caution">
    <text evidence="5">The sequence shown here is derived from an EMBL/GenBank/DDBJ whole genome shotgun (WGS) entry which is preliminary data.</text>
</comment>
<feature type="domain" description="GGDEF" evidence="4">
    <location>
        <begin position="162"/>
        <end position="288"/>
    </location>
</feature>
<name>A0ABU8H4F1_9SPHN</name>
<dbReference type="EMBL" id="JBBBDM010000005">
    <property type="protein sequence ID" value="MEI5687847.1"/>
    <property type="molecule type" value="Genomic_DNA"/>
</dbReference>
<accession>A0ABU8H4F1</accession>
<keyword evidence="5" id="KW-0808">Transferase</keyword>
<dbReference type="PANTHER" id="PTHR45138">
    <property type="entry name" value="REGULATORY COMPONENTS OF SENSORY TRANSDUCTION SYSTEM"/>
    <property type="match status" value="1"/>
</dbReference>
<dbReference type="EC" id="2.7.7.65" evidence="1"/>
<keyword evidence="3" id="KW-1133">Transmembrane helix</keyword>
<sequence>MSSPAPALRSPLERMLEWTAGLPARQTVPGLAAAWAVVVLLDAATGRLVSLNTLYLVPLCFTAWCLGGGWGLVSGVLAVATTLAINGFGDGLSAQASHVPTGIAIWNAAMRIAGVGFLILLVGAFRRTFDRAHDQARIDPLTGLGNRRAFAIESRQIARQARGLLYGLIDLDDFKRINDVHGHATGDEILCVAAGALRGALRPGDATARIGGDELAFCLAADDGCAEARVADIHHRVTTALAGARVPATCSLGAALSHEPGVAFALAAADRAMYAAKRHGKGQWRFVA</sequence>
<dbReference type="RefSeq" id="WP_336545465.1">
    <property type="nucleotide sequence ID" value="NZ_JBBBDM010000005.1"/>
</dbReference>
<keyword evidence="5" id="KW-0548">Nucleotidyltransferase</keyword>
<comment type="catalytic activity">
    <reaction evidence="2">
        <text>2 GTP = 3',3'-c-di-GMP + 2 diphosphate</text>
        <dbReference type="Rhea" id="RHEA:24898"/>
        <dbReference type="ChEBI" id="CHEBI:33019"/>
        <dbReference type="ChEBI" id="CHEBI:37565"/>
        <dbReference type="ChEBI" id="CHEBI:58805"/>
        <dbReference type="EC" id="2.7.7.65"/>
    </reaction>
</comment>
<feature type="transmembrane region" description="Helical" evidence="3">
    <location>
        <begin position="105"/>
        <end position="125"/>
    </location>
</feature>
<dbReference type="GO" id="GO:0052621">
    <property type="term" value="F:diguanylate cyclase activity"/>
    <property type="evidence" value="ECO:0007669"/>
    <property type="project" value="UniProtKB-EC"/>
</dbReference>
<evidence type="ECO:0000256" key="1">
    <source>
        <dbReference type="ARBA" id="ARBA00012528"/>
    </source>
</evidence>
<dbReference type="SMART" id="SM00267">
    <property type="entry name" value="GGDEF"/>
    <property type="match status" value="1"/>
</dbReference>
<dbReference type="NCBIfam" id="TIGR00254">
    <property type="entry name" value="GGDEF"/>
    <property type="match status" value="1"/>
</dbReference>
<dbReference type="InterPro" id="IPR050469">
    <property type="entry name" value="Diguanylate_Cyclase"/>
</dbReference>
<evidence type="ECO:0000259" key="4">
    <source>
        <dbReference type="PROSITE" id="PS50887"/>
    </source>
</evidence>
<proteinExistence type="predicted"/>
<keyword evidence="3" id="KW-0472">Membrane</keyword>
<feature type="transmembrane region" description="Helical" evidence="3">
    <location>
        <begin position="53"/>
        <end position="85"/>
    </location>
</feature>
<dbReference type="Gene3D" id="3.30.70.270">
    <property type="match status" value="1"/>
</dbReference>
<organism evidence="5 6">
    <name type="scientific">Sphingomonas kyungheensis</name>
    <dbReference type="NCBI Taxonomy" id="1069987"/>
    <lineage>
        <taxon>Bacteria</taxon>
        <taxon>Pseudomonadati</taxon>
        <taxon>Pseudomonadota</taxon>
        <taxon>Alphaproteobacteria</taxon>
        <taxon>Sphingomonadales</taxon>
        <taxon>Sphingomonadaceae</taxon>
        <taxon>Sphingomonas</taxon>
    </lineage>
</organism>
<dbReference type="Proteomes" id="UP001367771">
    <property type="component" value="Unassembled WGS sequence"/>
</dbReference>
<gene>
    <name evidence="5" type="ORF">V8201_12225</name>
</gene>
<dbReference type="PROSITE" id="PS50887">
    <property type="entry name" value="GGDEF"/>
    <property type="match status" value="1"/>
</dbReference>
<evidence type="ECO:0000256" key="3">
    <source>
        <dbReference type="SAM" id="Phobius"/>
    </source>
</evidence>
<dbReference type="Pfam" id="PF00990">
    <property type="entry name" value="GGDEF"/>
    <property type="match status" value="1"/>
</dbReference>
<dbReference type="PANTHER" id="PTHR45138:SF9">
    <property type="entry name" value="DIGUANYLATE CYCLASE DGCM-RELATED"/>
    <property type="match status" value="1"/>
</dbReference>
<evidence type="ECO:0000256" key="2">
    <source>
        <dbReference type="ARBA" id="ARBA00034247"/>
    </source>
</evidence>
<dbReference type="SUPFAM" id="SSF55073">
    <property type="entry name" value="Nucleotide cyclase"/>
    <property type="match status" value="1"/>
</dbReference>
<dbReference type="InterPro" id="IPR000160">
    <property type="entry name" value="GGDEF_dom"/>
</dbReference>
<dbReference type="InterPro" id="IPR043128">
    <property type="entry name" value="Rev_trsase/Diguanyl_cyclase"/>
</dbReference>
<keyword evidence="3" id="KW-0812">Transmembrane</keyword>
<reference evidence="5 6" key="1">
    <citation type="journal article" date="2013" name="Int. J. Syst. Evol. Microbiol.">
        <title>Sphingomonas kyungheensis sp. nov., a bacterium with ginsenoside-converting activity isolated from soil of a ginseng field.</title>
        <authorList>
            <person name="Son H.M."/>
            <person name="Yang J.E."/>
            <person name="Park Y."/>
            <person name="Han C.K."/>
            <person name="Kim S.G."/>
            <person name="Kook M."/>
            <person name="Yi T.H."/>
        </authorList>
    </citation>
    <scope>NUCLEOTIDE SEQUENCE [LARGE SCALE GENOMIC DNA]</scope>
    <source>
        <strain evidence="5 6">LMG 26582</strain>
    </source>
</reference>
<keyword evidence="6" id="KW-1185">Reference proteome</keyword>
<evidence type="ECO:0000313" key="6">
    <source>
        <dbReference type="Proteomes" id="UP001367771"/>
    </source>
</evidence>
<evidence type="ECO:0000313" key="5">
    <source>
        <dbReference type="EMBL" id="MEI5687847.1"/>
    </source>
</evidence>
<dbReference type="InterPro" id="IPR029787">
    <property type="entry name" value="Nucleotide_cyclase"/>
</dbReference>
<dbReference type="CDD" id="cd01949">
    <property type="entry name" value="GGDEF"/>
    <property type="match status" value="1"/>
</dbReference>